<evidence type="ECO:0000256" key="8">
    <source>
        <dbReference type="PROSITE-ProRule" id="PRU00035"/>
    </source>
</evidence>
<dbReference type="InterPro" id="IPR021900">
    <property type="entry name" value="DUF3512"/>
</dbReference>
<dbReference type="SMART" id="SM00297">
    <property type="entry name" value="BROMO"/>
    <property type="match status" value="1"/>
</dbReference>
<dbReference type="Pfam" id="PF12024">
    <property type="entry name" value="DUF3512"/>
    <property type="match status" value="1"/>
</dbReference>
<dbReference type="InterPro" id="IPR051831">
    <property type="entry name" value="Bromodomain_contain_prot"/>
</dbReference>
<dbReference type="Gene3D" id="1.20.920.10">
    <property type="entry name" value="Bromodomain-like"/>
    <property type="match status" value="1"/>
</dbReference>
<accession>A0A4U1ER31</accession>
<dbReference type="EMBL" id="RWIC01000914">
    <property type="protein sequence ID" value="TKC39054.1"/>
    <property type="molecule type" value="Genomic_DNA"/>
</dbReference>
<dbReference type="SUPFAM" id="SSF47370">
    <property type="entry name" value="Bromodomain"/>
    <property type="match status" value="1"/>
</dbReference>
<evidence type="ECO:0000313" key="11">
    <source>
        <dbReference type="EMBL" id="TKC39054.1"/>
    </source>
</evidence>
<dbReference type="PANTHER" id="PTHR22881">
    <property type="entry name" value="BROMODOMAIN CONTAINING PROTEIN"/>
    <property type="match status" value="1"/>
</dbReference>
<comment type="subcellular location">
    <subcellularLocation>
        <location evidence="1">Nucleus</location>
    </subcellularLocation>
</comment>
<dbReference type="GO" id="GO:0006325">
    <property type="term" value="P:chromatin organization"/>
    <property type="evidence" value="ECO:0007669"/>
    <property type="project" value="UniProtKB-KW"/>
</dbReference>
<feature type="region of interest" description="Disordered" evidence="9">
    <location>
        <begin position="38"/>
        <end position="129"/>
    </location>
</feature>
<feature type="compositionally biased region" description="Basic residues" evidence="9">
    <location>
        <begin position="1"/>
        <end position="10"/>
    </location>
</feature>
<dbReference type="Pfam" id="PF00439">
    <property type="entry name" value="Bromodomain"/>
    <property type="match status" value="1"/>
</dbReference>
<protein>
    <recommendedName>
        <fullName evidence="7">Bromodomain-containing protein 9</fullName>
    </recommendedName>
</protein>
<proteinExistence type="predicted"/>
<dbReference type="InterPro" id="IPR001487">
    <property type="entry name" value="Bromodomain"/>
</dbReference>
<evidence type="ECO:0000313" key="12">
    <source>
        <dbReference type="Proteomes" id="UP000308365"/>
    </source>
</evidence>
<feature type="compositionally biased region" description="Basic and acidic residues" evidence="9">
    <location>
        <begin position="50"/>
        <end position="62"/>
    </location>
</feature>
<evidence type="ECO:0000256" key="6">
    <source>
        <dbReference type="ARBA" id="ARBA00023242"/>
    </source>
</evidence>
<evidence type="ECO:0000256" key="1">
    <source>
        <dbReference type="ARBA" id="ARBA00004123"/>
    </source>
</evidence>
<feature type="compositionally biased region" description="Basic and acidic residues" evidence="9">
    <location>
        <begin position="111"/>
        <end position="126"/>
    </location>
</feature>
<evidence type="ECO:0000256" key="5">
    <source>
        <dbReference type="ARBA" id="ARBA00023163"/>
    </source>
</evidence>
<dbReference type="PROSITE" id="PS50014">
    <property type="entry name" value="BROMODOMAIN_2"/>
    <property type="match status" value="1"/>
</dbReference>
<dbReference type="GO" id="GO:0006357">
    <property type="term" value="P:regulation of transcription by RNA polymerase II"/>
    <property type="evidence" value="ECO:0007669"/>
    <property type="project" value="TreeGrafter"/>
</dbReference>
<keyword evidence="5" id="KW-0804">Transcription</keyword>
<evidence type="ECO:0000259" key="10">
    <source>
        <dbReference type="PROSITE" id="PS50014"/>
    </source>
</evidence>
<feature type="compositionally biased region" description="Basic residues" evidence="9">
    <location>
        <begin position="63"/>
        <end position="73"/>
    </location>
</feature>
<sequence length="630" mass="70683">MGKKHKKHKAEWRSSYEDYADKPLEKPLKLVLKVGGSEVTELSGSGHDSSYYDDRSDHERERHKEKKKKKKKKSEKEKHLDDEERRKRKEEKKRKREKEHCDTEGEADDFDPGKKVEVEPPPDRPVRACRTQPGKWRRFQRRPGALELVAKFRFQGFSSLNEDVCVFRKDPHGFFAFPVTDAIAPGYSMIIKHPMDFGTMRDKIVANEYKSVTEFKADFKLMCDNAMTYNRPDTVYYKLAKKILHAGFKMMSKERLLALKRSMSFMQDMDFSQQAALLGNEDTAVEEPVPEVVPVQVETAKKSKRPSREVISCMFEPEGNACSLTDSTAEEHVLALVEHAADEARDRINRLVPGGKMGYLKKNGDGSLLYSVVNTAEPDADEEETHPVDLSALSSKLLPGFTALGFREERRSRVTFLSGASTALSTHNNSVFGDLKCDEVELLYSAYGDETGVQCALSLQEFVKDAGSYSKKLVDDLLDQITGGDHSRMLFQLRQRRSVPTKPLDEVKAGDPLGDGGSTLDFMAMKSYSDVSLDISVLGCLGKVKKELDHDDGHLSLDETTKLLQDLQEAQAERGGSRPSSNLSSLSNASDRDQRHLGSPSRLSAGEQPEGTHDPYEFLQSPEPAASTKS</sequence>
<dbReference type="InterPro" id="IPR036427">
    <property type="entry name" value="Bromodomain-like_sf"/>
</dbReference>
<evidence type="ECO:0000256" key="3">
    <source>
        <dbReference type="ARBA" id="ARBA00023015"/>
    </source>
</evidence>
<keyword evidence="2" id="KW-0156">Chromatin regulator</keyword>
<feature type="compositionally biased region" description="Low complexity" evidence="9">
    <location>
        <begin position="577"/>
        <end position="589"/>
    </location>
</feature>
<reference evidence="12" key="1">
    <citation type="journal article" date="2019" name="IScience">
        <title>Narwhal Genome Reveals Long-Term Low Genetic Diversity despite Current Large Abundance Size.</title>
        <authorList>
            <person name="Westbury M.V."/>
            <person name="Petersen B."/>
            <person name="Garde E."/>
            <person name="Heide-Jorgensen M.P."/>
            <person name="Lorenzen E.D."/>
        </authorList>
    </citation>
    <scope>NUCLEOTIDE SEQUENCE [LARGE SCALE GENOMIC DNA]</scope>
</reference>
<evidence type="ECO:0000256" key="4">
    <source>
        <dbReference type="ARBA" id="ARBA00023117"/>
    </source>
</evidence>
<feature type="region of interest" description="Disordered" evidence="9">
    <location>
        <begin position="568"/>
        <end position="630"/>
    </location>
</feature>
<evidence type="ECO:0000256" key="9">
    <source>
        <dbReference type="SAM" id="MobiDB-lite"/>
    </source>
</evidence>
<comment type="caution">
    <text evidence="11">The sequence shown here is derived from an EMBL/GenBank/DDBJ whole genome shotgun (WGS) entry which is preliminary data.</text>
</comment>
<keyword evidence="3" id="KW-0805">Transcription regulation</keyword>
<feature type="region of interest" description="Disordered" evidence="9">
    <location>
        <begin position="1"/>
        <end position="25"/>
    </location>
</feature>
<keyword evidence="4 8" id="KW-0103">Bromodomain</keyword>
<dbReference type="GO" id="GO:0005634">
    <property type="term" value="C:nucleus"/>
    <property type="evidence" value="ECO:0007669"/>
    <property type="project" value="UniProtKB-SubCell"/>
</dbReference>
<evidence type="ECO:0000256" key="7">
    <source>
        <dbReference type="ARBA" id="ARBA00040982"/>
    </source>
</evidence>
<name>A0A4U1ER31_MONMO</name>
<dbReference type="AlphaFoldDB" id="A0A4U1ER31"/>
<feature type="compositionally biased region" description="Basic and acidic residues" evidence="9">
    <location>
        <begin position="74"/>
        <end position="85"/>
    </location>
</feature>
<evidence type="ECO:0000256" key="2">
    <source>
        <dbReference type="ARBA" id="ARBA00022853"/>
    </source>
</evidence>
<dbReference type="Proteomes" id="UP000308365">
    <property type="component" value="Unassembled WGS sequence"/>
</dbReference>
<dbReference type="PRINTS" id="PR00503">
    <property type="entry name" value="BROMODOMAIN"/>
</dbReference>
<organism evidence="11 12">
    <name type="scientific">Monodon monoceros</name>
    <name type="common">Narwhal</name>
    <name type="synonym">Ceratodon monodon</name>
    <dbReference type="NCBI Taxonomy" id="40151"/>
    <lineage>
        <taxon>Eukaryota</taxon>
        <taxon>Metazoa</taxon>
        <taxon>Chordata</taxon>
        <taxon>Craniata</taxon>
        <taxon>Vertebrata</taxon>
        <taxon>Euteleostomi</taxon>
        <taxon>Mammalia</taxon>
        <taxon>Eutheria</taxon>
        <taxon>Laurasiatheria</taxon>
        <taxon>Artiodactyla</taxon>
        <taxon>Whippomorpha</taxon>
        <taxon>Cetacea</taxon>
        <taxon>Odontoceti</taxon>
        <taxon>Monodontidae</taxon>
        <taxon>Monodon</taxon>
    </lineage>
</organism>
<gene>
    <name evidence="11" type="ORF">EI555_017334</name>
</gene>
<dbReference type="PANTHER" id="PTHR22881:SF4">
    <property type="entry name" value="BROMODOMAIN-CONTAINING PROTEIN 9"/>
    <property type="match status" value="1"/>
</dbReference>
<keyword evidence="6" id="KW-0539">Nucleus</keyword>
<feature type="domain" description="Bromo" evidence="10">
    <location>
        <begin position="175"/>
        <end position="237"/>
    </location>
</feature>
<feature type="compositionally biased region" description="Basic and acidic residues" evidence="9">
    <location>
        <begin position="11"/>
        <end position="25"/>
    </location>
</feature>
<feature type="compositionally biased region" description="Basic residues" evidence="9">
    <location>
        <begin position="86"/>
        <end position="97"/>
    </location>
</feature>